<accession>A0A8B6F8S0</accession>
<protein>
    <recommendedName>
        <fullName evidence="1">Mab-21-like HhH/H2TH-like domain-containing protein</fullName>
    </recommendedName>
</protein>
<dbReference type="SMART" id="SM01265">
    <property type="entry name" value="Mab-21"/>
    <property type="match status" value="1"/>
</dbReference>
<evidence type="ECO:0000259" key="1">
    <source>
        <dbReference type="Pfam" id="PF20266"/>
    </source>
</evidence>
<dbReference type="Pfam" id="PF20266">
    <property type="entry name" value="Mab-21_C"/>
    <property type="match status" value="1"/>
</dbReference>
<gene>
    <name evidence="2" type="ORF">MGAL_10B019180</name>
</gene>
<dbReference type="PANTHER" id="PTHR10656">
    <property type="entry name" value="CELL FATE DETERMINING PROTEIN MAB21-RELATED"/>
    <property type="match status" value="1"/>
</dbReference>
<dbReference type="InterPro" id="IPR046906">
    <property type="entry name" value="Mab-21_HhH/H2TH-like"/>
</dbReference>
<comment type="caution">
    <text evidence="2">The sequence shown here is derived from an EMBL/GenBank/DDBJ whole genome shotgun (WGS) entry which is preliminary data.</text>
</comment>
<sequence>MIASRDNLSNEKHVSCITAGSFGDGLEMRGSELDIMYVHKFIEVHENITGDNLNHTKIHFEMMTENTSSCFTMLRSIKHVQGDTHKALQFCEQIGQEKYLSSILFKKCFMTETASTIRGPRLSDTRGLCGIMHSLHCNYWVKPASQWIKRSNNSWPDENTKKCIINAGVLFMPVGSLGAQLEELNWRITFSVSEKYLVYTFSHTQLICLVLMKILLKDVINADPTCKYLLCSYYMKTIIFWISEEIQPSEWTPDNLIPCFMRCFRRLIYCVQYSQCPHYFIPENNMFEKRFQYSERRDLLKNLTSLYSYGWRCIILSDQLYNIQNWPFNVINDLRFTYCEDFHKLLNSLDLRIHCLIFENYNNYRKVVKEIISCCSRKLQYVHIYYMSVICSRISQSITINSEYSNKHKYKLYNTCLSYLLLNLYHDAVSGWLMLASFFYISEQHKNCDKIISYSLTKFTLEKLYRNESLSDMHHEQRSLNNMNIFKRMGIVRMLKFLLLDFVESTLNSTLVPMEIREACESSEIPPLSYLSLLRKFKSENSRHPFGDLKLATAERRSKKTSFGTQFSV</sequence>
<proteinExistence type="predicted"/>
<dbReference type="InterPro" id="IPR024810">
    <property type="entry name" value="MAB21L/cGLR"/>
</dbReference>
<dbReference type="EMBL" id="UYJE01006354">
    <property type="protein sequence ID" value="VDI45249.1"/>
    <property type="molecule type" value="Genomic_DNA"/>
</dbReference>
<dbReference type="Proteomes" id="UP000596742">
    <property type="component" value="Unassembled WGS sequence"/>
</dbReference>
<dbReference type="AlphaFoldDB" id="A0A8B6F8S0"/>
<dbReference type="OrthoDB" id="6126910at2759"/>
<dbReference type="PANTHER" id="PTHR10656:SF69">
    <property type="entry name" value="MAB-21-LIKE HHH_H2TH-LIKE DOMAIN-CONTAINING PROTEIN"/>
    <property type="match status" value="1"/>
</dbReference>
<feature type="domain" description="Mab-21-like HhH/H2TH-like" evidence="1">
    <location>
        <begin position="208"/>
        <end position="303"/>
    </location>
</feature>
<reference evidence="2" key="1">
    <citation type="submission" date="2018-11" db="EMBL/GenBank/DDBJ databases">
        <authorList>
            <person name="Alioto T."/>
            <person name="Alioto T."/>
        </authorList>
    </citation>
    <scope>NUCLEOTIDE SEQUENCE</scope>
</reference>
<evidence type="ECO:0000313" key="3">
    <source>
        <dbReference type="Proteomes" id="UP000596742"/>
    </source>
</evidence>
<dbReference type="Gene3D" id="1.10.1410.40">
    <property type="match status" value="1"/>
</dbReference>
<keyword evidence="3" id="KW-1185">Reference proteome</keyword>
<name>A0A8B6F8S0_MYTGA</name>
<evidence type="ECO:0000313" key="2">
    <source>
        <dbReference type="EMBL" id="VDI45249.1"/>
    </source>
</evidence>
<organism evidence="2 3">
    <name type="scientific">Mytilus galloprovincialis</name>
    <name type="common">Mediterranean mussel</name>
    <dbReference type="NCBI Taxonomy" id="29158"/>
    <lineage>
        <taxon>Eukaryota</taxon>
        <taxon>Metazoa</taxon>
        <taxon>Spiralia</taxon>
        <taxon>Lophotrochozoa</taxon>
        <taxon>Mollusca</taxon>
        <taxon>Bivalvia</taxon>
        <taxon>Autobranchia</taxon>
        <taxon>Pteriomorphia</taxon>
        <taxon>Mytilida</taxon>
        <taxon>Mytiloidea</taxon>
        <taxon>Mytilidae</taxon>
        <taxon>Mytilinae</taxon>
        <taxon>Mytilus</taxon>
    </lineage>
</organism>